<comment type="caution">
    <text evidence="2">The sequence shown here is derived from an EMBL/GenBank/DDBJ whole genome shotgun (WGS) entry which is preliminary data.</text>
</comment>
<evidence type="ECO:0000256" key="1">
    <source>
        <dbReference type="SAM" id="MobiDB-lite"/>
    </source>
</evidence>
<accession>A0ABQ7C7E9</accession>
<proteinExistence type="predicted"/>
<keyword evidence="3" id="KW-1185">Reference proteome</keyword>
<reference evidence="2 3" key="1">
    <citation type="journal article" date="2020" name="BMC Genomics">
        <title>Intraspecific diversification of the crop wild relative Brassica cretica Lam. using demographic model selection.</title>
        <authorList>
            <person name="Kioukis A."/>
            <person name="Michalopoulou V.A."/>
            <person name="Briers L."/>
            <person name="Pirintsos S."/>
            <person name="Studholme D.J."/>
            <person name="Pavlidis P."/>
            <person name="Sarris P.F."/>
        </authorList>
    </citation>
    <scope>NUCLEOTIDE SEQUENCE [LARGE SCALE GENOMIC DNA]</scope>
    <source>
        <strain evidence="3">cv. PFS-1207/04</strain>
    </source>
</reference>
<protein>
    <submittedName>
        <fullName evidence="2">Uncharacterized protein</fullName>
    </submittedName>
</protein>
<dbReference type="Proteomes" id="UP000266723">
    <property type="component" value="Unassembled WGS sequence"/>
</dbReference>
<name>A0ABQ7C7E9_BRACR</name>
<organism evidence="2 3">
    <name type="scientific">Brassica cretica</name>
    <name type="common">Mustard</name>
    <dbReference type="NCBI Taxonomy" id="69181"/>
    <lineage>
        <taxon>Eukaryota</taxon>
        <taxon>Viridiplantae</taxon>
        <taxon>Streptophyta</taxon>
        <taxon>Embryophyta</taxon>
        <taxon>Tracheophyta</taxon>
        <taxon>Spermatophyta</taxon>
        <taxon>Magnoliopsida</taxon>
        <taxon>eudicotyledons</taxon>
        <taxon>Gunneridae</taxon>
        <taxon>Pentapetalae</taxon>
        <taxon>rosids</taxon>
        <taxon>malvids</taxon>
        <taxon>Brassicales</taxon>
        <taxon>Brassicaceae</taxon>
        <taxon>Brassiceae</taxon>
        <taxon>Brassica</taxon>
    </lineage>
</organism>
<gene>
    <name evidence="2" type="ORF">DY000_02002444</name>
</gene>
<evidence type="ECO:0000313" key="3">
    <source>
        <dbReference type="Proteomes" id="UP000266723"/>
    </source>
</evidence>
<feature type="region of interest" description="Disordered" evidence="1">
    <location>
        <begin position="100"/>
        <end position="132"/>
    </location>
</feature>
<sequence>MPSSVCNLIAFFSSYSVSPNSISTLLLQLHSQNSSLLHNQNQNQNPLSSFFCVCFPSILQFHQRGFVQGILAFLWILKPLSRIKHITCLGEATITGASRSQGTINLDDPPTKRPVGVNAAKGGSSKRSTEDGKALSEFQTMWSLKEKDLTCKERLSKLGLLDRLIAKTEPLSEEEETLKKKLITEMLAN</sequence>
<dbReference type="EMBL" id="QGKV02000832">
    <property type="protein sequence ID" value="KAF3548106.1"/>
    <property type="molecule type" value="Genomic_DNA"/>
</dbReference>
<evidence type="ECO:0000313" key="2">
    <source>
        <dbReference type="EMBL" id="KAF3548106.1"/>
    </source>
</evidence>